<dbReference type="SUPFAM" id="SSF57302">
    <property type="entry name" value="Snake toxin-like"/>
    <property type="match status" value="2"/>
</dbReference>
<evidence type="ECO:0000256" key="3">
    <source>
        <dbReference type="SAM" id="SignalP"/>
    </source>
</evidence>
<dbReference type="PANTHER" id="PTHR10036">
    <property type="entry name" value="CD59 GLYCOPROTEIN"/>
    <property type="match status" value="1"/>
</dbReference>
<evidence type="ECO:0000256" key="2">
    <source>
        <dbReference type="ARBA" id="ARBA00023157"/>
    </source>
</evidence>
<evidence type="ECO:0000259" key="4">
    <source>
        <dbReference type="Pfam" id="PF00021"/>
    </source>
</evidence>
<feature type="domain" description="UPAR/Ly6" evidence="4">
    <location>
        <begin position="113"/>
        <end position="200"/>
    </location>
</feature>
<dbReference type="EMBL" id="CALNXK010000003">
    <property type="protein sequence ID" value="CAH3034795.1"/>
    <property type="molecule type" value="Genomic_DNA"/>
</dbReference>
<feature type="signal peptide" evidence="3">
    <location>
        <begin position="1"/>
        <end position="22"/>
    </location>
</feature>
<sequence>MAMKQIILLITALLFCAEKGVTFKCFQCSGSIQECNSMSAKNVTCETGRDRCLKKMMSKDGKESGIYGCASSLDCRAAEASCTAVGEDNARATCTSECCNTTSCNRPLAKSDNLKCYMCESAKSMDDCVQKTTSGRCAEGQTKCGKFTTELIMQGKKVMVYRKGCQTETSCKKEKDLYGQACGSDDTCEFHCCEGNLCNAGSFASVSVVSLFTCTLLYILYI</sequence>
<dbReference type="Gene3D" id="2.10.60.10">
    <property type="entry name" value="CD59"/>
    <property type="match status" value="2"/>
</dbReference>
<name>A0ABN8MSB3_9CNID</name>
<protein>
    <recommendedName>
        <fullName evidence="4">UPAR/Ly6 domain-containing protein</fullName>
    </recommendedName>
</protein>
<reference evidence="5 6" key="1">
    <citation type="submission" date="2022-05" db="EMBL/GenBank/DDBJ databases">
        <authorList>
            <consortium name="Genoscope - CEA"/>
            <person name="William W."/>
        </authorList>
    </citation>
    <scope>NUCLEOTIDE SEQUENCE [LARGE SCALE GENOMIC DNA]</scope>
</reference>
<dbReference type="InterPro" id="IPR016054">
    <property type="entry name" value="LY6_UPA_recep-like"/>
</dbReference>
<evidence type="ECO:0000256" key="1">
    <source>
        <dbReference type="ARBA" id="ARBA00022729"/>
    </source>
</evidence>
<keyword evidence="6" id="KW-1185">Reference proteome</keyword>
<dbReference type="PANTHER" id="PTHR10036:SF3">
    <property type="entry name" value="PROTEIN SLEEPLESS-RELATED"/>
    <property type="match status" value="1"/>
</dbReference>
<proteinExistence type="predicted"/>
<evidence type="ECO:0000313" key="6">
    <source>
        <dbReference type="Proteomes" id="UP001159405"/>
    </source>
</evidence>
<evidence type="ECO:0000313" key="5">
    <source>
        <dbReference type="EMBL" id="CAH3034795.1"/>
    </source>
</evidence>
<accession>A0ABN8MSB3</accession>
<organism evidence="5 6">
    <name type="scientific">Porites lobata</name>
    <dbReference type="NCBI Taxonomy" id="104759"/>
    <lineage>
        <taxon>Eukaryota</taxon>
        <taxon>Metazoa</taxon>
        <taxon>Cnidaria</taxon>
        <taxon>Anthozoa</taxon>
        <taxon>Hexacorallia</taxon>
        <taxon>Scleractinia</taxon>
        <taxon>Fungiina</taxon>
        <taxon>Poritidae</taxon>
        <taxon>Porites</taxon>
    </lineage>
</organism>
<dbReference type="Proteomes" id="UP001159405">
    <property type="component" value="Unassembled WGS sequence"/>
</dbReference>
<keyword evidence="1 3" id="KW-0732">Signal</keyword>
<dbReference type="InterPro" id="IPR045860">
    <property type="entry name" value="Snake_toxin-like_sf"/>
</dbReference>
<comment type="caution">
    <text evidence="5">The sequence shown here is derived from an EMBL/GenBank/DDBJ whole genome shotgun (WGS) entry which is preliminary data.</text>
</comment>
<feature type="chain" id="PRO_5046255159" description="UPAR/Ly6 domain-containing protein" evidence="3">
    <location>
        <begin position="23"/>
        <end position="222"/>
    </location>
</feature>
<gene>
    <name evidence="5" type="ORF">PLOB_00025317</name>
</gene>
<feature type="domain" description="UPAR/Ly6" evidence="4">
    <location>
        <begin position="23"/>
        <end position="107"/>
    </location>
</feature>
<dbReference type="Pfam" id="PF00021">
    <property type="entry name" value="UPAR_LY6"/>
    <property type="match status" value="2"/>
</dbReference>
<keyword evidence="2" id="KW-1015">Disulfide bond</keyword>